<dbReference type="EMBL" id="JBHUMF010000035">
    <property type="protein sequence ID" value="MFD2683161.1"/>
    <property type="molecule type" value="Genomic_DNA"/>
</dbReference>
<dbReference type="Pfam" id="PF22752">
    <property type="entry name" value="DUF488-N3i"/>
    <property type="match status" value="1"/>
</dbReference>
<proteinExistence type="predicted"/>
<accession>A0ABW5RYV5</accession>
<sequence>MNVQIKRIYHSTNREHNEKRILVDRVWPRGISKEDANLDEWLRDVAPSPELRKWFHHDPEKFELFKEEYKKELDNEEQKAHALQKLKDYAKQGNLVLLYGAKDEEHNHARVIKELLT</sequence>
<name>A0ABW5RYV5_9BACI</name>
<dbReference type="RefSeq" id="WP_377938213.1">
    <property type="nucleotide sequence ID" value="NZ_JBHUMF010000035.1"/>
</dbReference>
<organism evidence="1 2">
    <name type="scientific">Bacillus seohaeanensis</name>
    <dbReference type="NCBI Taxonomy" id="284580"/>
    <lineage>
        <taxon>Bacteria</taxon>
        <taxon>Bacillati</taxon>
        <taxon>Bacillota</taxon>
        <taxon>Bacilli</taxon>
        <taxon>Bacillales</taxon>
        <taxon>Bacillaceae</taxon>
        <taxon>Bacillus</taxon>
    </lineage>
</organism>
<comment type="caution">
    <text evidence="1">The sequence shown here is derived from an EMBL/GenBank/DDBJ whole genome shotgun (WGS) entry which is preliminary data.</text>
</comment>
<protein>
    <submittedName>
        <fullName evidence="1">DUF488 domain-containing protein</fullName>
    </submittedName>
</protein>
<gene>
    <name evidence="1" type="ORF">ACFSUL_20720</name>
</gene>
<dbReference type="PANTHER" id="PTHR36849:SF1">
    <property type="entry name" value="CYTOPLASMIC PROTEIN"/>
    <property type="match status" value="1"/>
</dbReference>
<reference evidence="2" key="1">
    <citation type="journal article" date="2019" name="Int. J. Syst. Evol. Microbiol.">
        <title>The Global Catalogue of Microorganisms (GCM) 10K type strain sequencing project: providing services to taxonomists for standard genome sequencing and annotation.</title>
        <authorList>
            <consortium name="The Broad Institute Genomics Platform"/>
            <consortium name="The Broad Institute Genome Sequencing Center for Infectious Disease"/>
            <person name="Wu L."/>
            <person name="Ma J."/>
        </authorList>
    </citation>
    <scope>NUCLEOTIDE SEQUENCE [LARGE SCALE GENOMIC DNA]</scope>
    <source>
        <strain evidence="2">KCTC 3913</strain>
    </source>
</reference>
<evidence type="ECO:0000313" key="2">
    <source>
        <dbReference type="Proteomes" id="UP001597506"/>
    </source>
</evidence>
<keyword evidence="2" id="KW-1185">Reference proteome</keyword>
<dbReference type="Proteomes" id="UP001597506">
    <property type="component" value="Unassembled WGS sequence"/>
</dbReference>
<evidence type="ECO:0000313" key="1">
    <source>
        <dbReference type="EMBL" id="MFD2683161.1"/>
    </source>
</evidence>
<dbReference type="InterPro" id="IPR052552">
    <property type="entry name" value="YeaO-like"/>
</dbReference>
<dbReference type="PANTHER" id="PTHR36849">
    <property type="entry name" value="CYTOPLASMIC PROTEIN-RELATED"/>
    <property type="match status" value="1"/>
</dbReference>